<dbReference type="GO" id="GO:0050660">
    <property type="term" value="F:flavin adenine dinucleotide binding"/>
    <property type="evidence" value="ECO:0007669"/>
    <property type="project" value="TreeGrafter"/>
</dbReference>
<evidence type="ECO:0000256" key="2">
    <source>
        <dbReference type="ARBA" id="ARBA00022630"/>
    </source>
</evidence>
<dbReference type="PANTHER" id="PTHR43735:SF3">
    <property type="entry name" value="FERROPTOSIS SUPPRESSOR PROTEIN 1"/>
    <property type="match status" value="1"/>
</dbReference>
<comment type="caution">
    <text evidence="6">The sequence shown here is derived from an EMBL/GenBank/DDBJ whole genome shotgun (WGS) entry which is preliminary data.</text>
</comment>
<keyword evidence="4" id="KW-0560">Oxidoreductase</keyword>
<keyword evidence="2" id="KW-0285">Flavoprotein</keyword>
<reference evidence="6 7" key="1">
    <citation type="journal article" date="2017" name="Mol. Ecol.">
        <title>Comparative and population genomic landscape of Phellinus noxius: A hypervariable fungus causing root rot in trees.</title>
        <authorList>
            <person name="Chung C.L."/>
            <person name="Lee T.J."/>
            <person name="Akiba M."/>
            <person name="Lee H.H."/>
            <person name="Kuo T.H."/>
            <person name="Liu D."/>
            <person name="Ke H.M."/>
            <person name="Yokoi T."/>
            <person name="Roa M.B."/>
            <person name="Lu M.J."/>
            <person name="Chang Y.Y."/>
            <person name="Ann P.J."/>
            <person name="Tsai J.N."/>
            <person name="Chen C.Y."/>
            <person name="Tzean S.S."/>
            <person name="Ota Y."/>
            <person name="Hattori T."/>
            <person name="Sahashi N."/>
            <person name="Liou R.F."/>
            <person name="Kikuchi T."/>
            <person name="Tsai I.J."/>
        </authorList>
    </citation>
    <scope>NUCLEOTIDE SEQUENCE [LARGE SCALE GENOMIC DNA]</scope>
    <source>
        <strain evidence="6 7">FFPRI411160</strain>
    </source>
</reference>
<dbReference type="EMBL" id="NBII01000002">
    <property type="protein sequence ID" value="PAV22087.1"/>
    <property type="molecule type" value="Genomic_DNA"/>
</dbReference>
<dbReference type="AlphaFoldDB" id="A0A286URA3"/>
<evidence type="ECO:0000259" key="5">
    <source>
        <dbReference type="Pfam" id="PF07992"/>
    </source>
</evidence>
<evidence type="ECO:0000256" key="1">
    <source>
        <dbReference type="ARBA" id="ARBA00006442"/>
    </source>
</evidence>
<keyword evidence="3" id="KW-0274">FAD</keyword>
<evidence type="ECO:0000256" key="4">
    <source>
        <dbReference type="ARBA" id="ARBA00023002"/>
    </source>
</evidence>
<dbReference type="SUPFAM" id="SSF51905">
    <property type="entry name" value="FAD/NAD(P)-binding domain"/>
    <property type="match status" value="1"/>
</dbReference>
<dbReference type="GO" id="GO:0005737">
    <property type="term" value="C:cytoplasm"/>
    <property type="evidence" value="ECO:0007669"/>
    <property type="project" value="TreeGrafter"/>
</dbReference>
<dbReference type="InterPro" id="IPR036188">
    <property type="entry name" value="FAD/NAD-bd_sf"/>
</dbReference>
<dbReference type="InParanoid" id="A0A286URA3"/>
<evidence type="ECO:0000256" key="3">
    <source>
        <dbReference type="ARBA" id="ARBA00022827"/>
    </source>
</evidence>
<proteinExistence type="inferred from homology"/>
<organism evidence="6 7">
    <name type="scientific">Pyrrhoderma noxium</name>
    <dbReference type="NCBI Taxonomy" id="2282107"/>
    <lineage>
        <taxon>Eukaryota</taxon>
        <taxon>Fungi</taxon>
        <taxon>Dikarya</taxon>
        <taxon>Basidiomycota</taxon>
        <taxon>Agaricomycotina</taxon>
        <taxon>Agaricomycetes</taxon>
        <taxon>Hymenochaetales</taxon>
        <taxon>Hymenochaetaceae</taxon>
        <taxon>Pyrrhoderma</taxon>
    </lineage>
</organism>
<protein>
    <submittedName>
        <fullName evidence="6">FAD NAD(P)-binding domain-containing</fullName>
    </submittedName>
</protein>
<gene>
    <name evidence="6" type="ORF">PNOK_0204400</name>
</gene>
<dbReference type="Pfam" id="PF07992">
    <property type="entry name" value="Pyr_redox_2"/>
    <property type="match status" value="1"/>
</dbReference>
<dbReference type="PANTHER" id="PTHR43735">
    <property type="entry name" value="APOPTOSIS-INDUCING FACTOR 1"/>
    <property type="match status" value="1"/>
</dbReference>
<dbReference type="GO" id="GO:0004174">
    <property type="term" value="F:electron-transferring-flavoprotein dehydrogenase activity"/>
    <property type="evidence" value="ECO:0007669"/>
    <property type="project" value="TreeGrafter"/>
</dbReference>
<name>A0A286URA3_9AGAM</name>
<dbReference type="Proteomes" id="UP000217199">
    <property type="component" value="Unassembled WGS sequence"/>
</dbReference>
<dbReference type="Gene3D" id="3.50.50.100">
    <property type="match status" value="1"/>
</dbReference>
<dbReference type="PRINTS" id="PR00411">
    <property type="entry name" value="PNDRDTASEI"/>
</dbReference>
<evidence type="ECO:0000313" key="6">
    <source>
        <dbReference type="EMBL" id="PAV22087.1"/>
    </source>
</evidence>
<feature type="domain" description="FAD/NAD(P)-binding" evidence="5">
    <location>
        <begin position="3"/>
        <end position="290"/>
    </location>
</feature>
<dbReference type="PRINTS" id="PR00368">
    <property type="entry name" value="FADPNR"/>
</dbReference>
<comment type="similarity">
    <text evidence="1">Belongs to the FAD-dependent oxidoreductase family.</text>
</comment>
<dbReference type="OrthoDB" id="202203at2759"/>
<evidence type="ECO:0000313" key="7">
    <source>
        <dbReference type="Proteomes" id="UP000217199"/>
    </source>
</evidence>
<sequence>MPNIVIVGGGAGGASLAKDLSAKLPKIGPDYKLILITSRDCYVHMPAGLRLNVSPSSRLEETALIPFDNLFTNGPGTIKYGTVVSIESDGKATGGNVVLEGGEKIEYRYLVVATGSVWEGPLAALTGKKENLIDSVNVWRENFKKSKAVVIVGAGSAGLELAGELRDEYPNMEISIVHSDPLPLNSVYPDSFRIDVLKRWRKRGIFFVFDDRIIDIPEGPITTVTTQKGEKLNADVVVAVRGGKPNTELFHSLGDSVYDEKKFVKVTPTLQLPQHPDIFALGDIISFQEQKSLAKVPAQVSVVLSNITSLITGKSPKSVYKGSTEGIFITNGKNHGAGYLGILWGLKFGDTIVSMAKGKTLFVEMSHKTFGVKA</sequence>
<dbReference type="STRING" id="2282107.A0A286URA3"/>
<accession>A0A286URA3</accession>
<dbReference type="InterPro" id="IPR023753">
    <property type="entry name" value="FAD/NAD-binding_dom"/>
</dbReference>
<keyword evidence="7" id="KW-1185">Reference proteome</keyword>